<sequence>MGLILPHMKHKFKIILLLILFATLAVMSYSYSHLPFYPSDYPAGPSLSAGDRVLVIAPHPDDEVICNGGVISYAVENHIPVKVVVITDGNDTKTSALVRHNESINGTQVLGLNEDDIIFLGYKDGSLNNLLNYHWNYNNPYTASDGSKQANYPYALQKNATYCGSNLADNLRTVITDFKPTIIIYPSGDDEQYDHQATNGFVEYVTTQTGYSGSKYTYLLHLPPNWPSARSYYPEYYLNPPEQQVGLQNGPEWFVFNLTAYQERLKEKAMLDYKTQIPSTSYLMSFVRKNELFAHYPTINVSQSNIIIPESDYTGGSKVPVNLFSDPVGDGKYQGKEQSLDITTVGMDLNLAKSWISIKTRDEPSPSGVYHVRLNLFHPAGVERAVITVENGKAEMQVESEGNSSAESIPLTIQNNTILLEVPSSLFTDHPYFTVNVDSIKSGAIYDQTAWRVVKVN</sequence>
<protein>
    <submittedName>
        <fullName evidence="1">LmbE family protein</fullName>
    </submittedName>
</protein>
<dbReference type="PANTHER" id="PTHR12993:SF11">
    <property type="entry name" value="N-ACETYLGLUCOSAMINYL-PHOSPHATIDYLINOSITOL DE-N-ACETYLASE"/>
    <property type="match status" value="1"/>
</dbReference>
<dbReference type="STRING" id="2162.BRM9_0412"/>
<evidence type="ECO:0000313" key="1">
    <source>
        <dbReference type="EMBL" id="AIS31239.1"/>
    </source>
</evidence>
<dbReference type="PANTHER" id="PTHR12993">
    <property type="entry name" value="N-ACETYLGLUCOSAMINYL-PHOSPHATIDYLINOSITOL DE-N-ACETYLASE-RELATED"/>
    <property type="match status" value="1"/>
</dbReference>
<evidence type="ECO:0000313" key="2">
    <source>
        <dbReference type="Proteomes" id="UP000029661"/>
    </source>
</evidence>
<dbReference type="InterPro" id="IPR024078">
    <property type="entry name" value="LmbE-like_dom_sf"/>
</dbReference>
<dbReference type="Gene3D" id="3.40.50.10320">
    <property type="entry name" value="LmbE-like"/>
    <property type="match status" value="1"/>
</dbReference>
<proteinExistence type="predicted"/>
<reference evidence="1 2" key="1">
    <citation type="submission" date="2013-12" db="EMBL/GenBank/DDBJ databases">
        <title>The complete genome sequence of Methanobacterium sp. BRM9.</title>
        <authorList>
            <consortium name="Pastoral Greenhouse Gas Research Consortium"/>
            <person name="Kelly W.J."/>
            <person name="Leahy S.C."/>
            <person name="Perry R."/>
            <person name="Li D."/>
            <person name="Altermann E."/>
            <person name="Lambie S.C."/>
            <person name="Attwood G.T."/>
        </authorList>
    </citation>
    <scope>NUCLEOTIDE SEQUENCE [LARGE SCALE GENOMIC DNA]</scope>
    <source>
        <strain evidence="1 2">BRM9</strain>
    </source>
</reference>
<dbReference type="SUPFAM" id="SSF102588">
    <property type="entry name" value="LmbE-like"/>
    <property type="match status" value="1"/>
</dbReference>
<name>A0A089ZUT4_METFO</name>
<dbReference type="GO" id="GO:0016811">
    <property type="term" value="F:hydrolase activity, acting on carbon-nitrogen (but not peptide) bonds, in linear amides"/>
    <property type="evidence" value="ECO:0007669"/>
    <property type="project" value="TreeGrafter"/>
</dbReference>
<gene>
    <name evidence="1" type="ORF">BRM9_0412</name>
</gene>
<dbReference type="AlphaFoldDB" id="A0A089ZUT4"/>
<accession>A0A089ZUT4</accession>
<dbReference type="InterPro" id="IPR003737">
    <property type="entry name" value="GlcNAc_PI_deacetylase-related"/>
</dbReference>
<organism evidence="1 2">
    <name type="scientific">Methanobacterium formicicum</name>
    <dbReference type="NCBI Taxonomy" id="2162"/>
    <lineage>
        <taxon>Archaea</taxon>
        <taxon>Methanobacteriati</taxon>
        <taxon>Methanobacteriota</taxon>
        <taxon>Methanomada group</taxon>
        <taxon>Methanobacteria</taxon>
        <taxon>Methanobacteriales</taxon>
        <taxon>Methanobacteriaceae</taxon>
        <taxon>Methanobacterium</taxon>
    </lineage>
</organism>
<dbReference type="Proteomes" id="UP000029661">
    <property type="component" value="Chromosome"/>
</dbReference>
<dbReference type="KEGG" id="mfc:BRM9_0412"/>
<dbReference type="EMBL" id="CP006933">
    <property type="protein sequence ID" value="AIS31239.1"/>
    <property type="molecule type" value="Genomic_DNA"/>
</dbReference>
<dbReference type="Pfam" id="PF02585">
    <property type="entry name" value="PIG-L"/>
    <property type="match status" value="1"/>
</dbReference>